<gene>
    <name evidence="13" type="ORF">C6P46_002271</name>
</gene>
<dbReference type="Pfam" id="PF23878">
    <property type="entry name" value="TPR_ELP1"/>
    <property type="match status" value="1"/>
</dbReference>
<feature type="compositionally biased region" description="Low complexity" evidence="7">
    <location>
        <begin position="17"/>
        <end position="35"/>
    </location>
</feature>
<feature type="domain" description="ELP1 alpha-solenoid" evidence="11">
    <location>
        <begin position="834"/>
        <end position="1028"/>
    </location>
</feature>
<keyword evidence="4" id="KW-0963">Cytoplasm</keyword>
<feature type="compositionally biased region" description="Polar residues" evidence="7">
    <location>
        <begin position="323"/>
        <end position="343"/>
    </location>
</feature>
<feature type="region of interest" description="Disordered" evidence="7">
    <location>
        <begin position="323"/>
        <end position="352"/>
    </location>
</feature>
<evidence type="ECO:0000256" key="3">
    <source>
        <dbReference type="ARBA" id="ARBA00006086"/>
    </source>
</evidence>
<dbReference type="InterPro" id="IPR056169">
    <property type="entry name" value="HB_ELP1"/>
</dbReference>
<dbReference type="InterPro" id="IPR056164">
    <property type="entry name" value="Beta-prop_ELP1_1st"/>
</dbReference>
<dbReference type="SUPFAM" id="SSF82171">
    <property type="entry name" value="DPP6 N-terminal domain-like"/>
    <property type="match status" value="1"/>
</dbReference>
<dbReference type="InterPro" id="IPR006849">
    <property type="entry name" value="Elp1"/>
</dbReference>
<evidence type="ECO:0000256" key="2">
    <source>
        <dbReference type="ARBA" id="ARBA00005043"/>
    </source>
</evidence>
<feature type="region of interest" description="Disordered" evidence="7">
    <location>
        <begin position="17"/>
        <end position="37"/>
    </location>
</feature>
<evidence type="ECO:0000256" key="6">
    <source>
        <dbReference type="SAM" id="Coils"/>
    </source>
</evidence>
<dbReference type="EMBL" id="PUHQ01000018">
    <property type="protein sequence ID" value="KAG0663702.1"/>
    <property type="molecule type" value="Genomic_DNA"/>
</dbReference>
<comment type="pathway">
    <text evidence="2">tRNA modification; 5-methoxycarbonylmethyl-2-thiouridine-tRNA biosynthesis.</text>
</comment>
<dbReference type="Proteomes" id="UP000777482">
    <property type="component" value="Unassembled WGS sequence"/>
</dbReference>
<comment type="similarity">
    <text evidence="3">Belongs to the ELP1/IKA1 family.</text>
</comment>
<evidence type="ECO:0000313" key="13">
    <source>
        <dbReference type="EMBL" id="KAG0663702.1"/>
    </source>
</evidence>
<evidence type="ECO:0000256" key="1">
    <source>
        <dbReference type="ARBA" id="ARBA00004496"/>
    </source>
</evidence>
<dbReference type="PANTHER" id="PTHR12747">
    <property type="entry name" value="ELONGATOR COMPLEX PROTEIN 1"/>
    <property type="match status" value="1"/>
</dbReference>
<feature type="domain" description="ELP1 first N-terminal beta-propeller" evidence="8">
    <location>
        <begin position="99"/>
        <end position="446"/>
    </location>
</feature>
<dbReference type="GO" id="GO:0000049">
    <property type="term" value="F:tRNA binding"/>
    <property type="evidence" value="ECO:0007669"/>
    <property type="project" value="TreeGrafter"/>
</dbReference>
<feature type="domain" description="ELP1 three-helical bundle" evidence="12">
    <location>
        <begin position="1208"/>
        <end position="1382"/>
    </location>
</feature>
<dbReference type="Pfam" id="PF23925">
    <property type="entry name" value="A-sol_ELP1"/>
    <property type="match status" value="1"/>
</dbReference>
<dbReference type="GO" id="GO:0005829">
    <property type="term" value="C:cytosol"/>
    <property type="evidence" value="ECO:0007669"/>
    <property type="project" value="TreeGrafter"/>
</dbReference>
<reference evidence="13 14" key="1">
    <citation type="submission" date="2020-11" db="EMBL/GenBank/DDBJ databases">
        <title>Kefir isolates.</title>
        <authorList>
            <person name="Marcisauskas S."/>
            <person name="Kim Y."/>
            <person name="Blasche S."/>
        </authorList>
    </citation>
    <scope>NUCLEOTIDE SEQUENCE [LARGE SCALE GENOMIC DNA]</scope>
    <source>
        <strain evidence="13 14">KR</strain>
    </source>
</reference>
<evidence type="ECO:0000259" key="11">
    <source>
        <dbReference type="Pfam" id="PF23925"/>
    </source>
</evidence>
<feature type="domain" description="ELP1 TPR" evidence="10">
    <location>
        <begin position="1036"/>
        <end position="1199"/>
    </location>
</feature>
<name>A0A9P6W4S8_RHOMI</name>
<evidence type="ECO:0000256" key="5">
    <source>
        <dbReference type="ARBA" id="ARBA00022694"/>
    </source>
</evidence>
<evidence type="ECO:0000259" key="10">
    <source>
        <dbReference type="Pfam" id="PF23878"/>
    </source>
</evidence>
<dbReference type="OrthoDB" id="40048at2759"/>
<evidence type="ECO:0008006" key="15">
    <source>
        <dbReference type="Google" id="ProtNLM"/>
    </source>
</evidence>
<evidence type="ECO:0000259" key="8">
    <source>
        <dbReference type="Pfam" id="PF04762"/>
    </source>
</evidence>
<dbReference type="InterPro" id="IPR056166">
    <property type="entry name" value="TPR_ELP1"/>
</dbReference>
<dbReference type="GO" id="GO:0002926">
    <property type="term" value="P:tRNA wobble base 5-methoxycarbonylmethyl-2-thiouridinylation"/>
    <property type="evidence" value="ECO:0007669"/>
    <property type="project" value="TreeGrafter"/>
</dbReference>
<dbReference type="Pfam" id="PF23797">
    <property type="entry name" value="Beta-prop_ELP1_2nd"/>
    <property type="match status" value="1"/>
</dbReference>
<protein>
    <recommendedName>
        <fullName evidence="15">Elongator complex protein 1</fullName>
    </recommendedName>
</protein>
<organism evidence="13 14">
    <name type="scientific">Rhodotorula mucilaginosa</name>
    <name type="common">Yeast</name>
    <name type="synonym">Rhodotorula rubra</name>
    <dbReference type="NCBI Taxonomy" id="5537"/>
    <lineage>
        <taxon>Eukaryota</taxon>
        <taxon>Fungi</taxon>
        <taxon>Dikarya</taxon>
        <taxon>Basidiomycota</taxon>
        <taxon>Pucciniomycotina</taxon>
        <taxon>Microbotryomycetes</taxon>
        <taxon>Sporidiobolales</taxon>
        <taxon>Sporidiobolaceae</taxon>
        <taxon>Rhodotorula</taxon>
    </lineage>
</organism>
<proteinExistence type="inferred from homology"/>
<evidence type="ECO:0000256" key="4">
    <source>
        <dbReference type="ARBA" id="ARBA00022490"/>
    </source>
</evidence>
<keyword evidence="5" id="KW-0819">tRNA processing</keyword>
<keyword evidence="14" id="KW-1185">Reference proteome</keyword>
<dbReference type="InterPro" id="IPR056165">
    <property type="entry name" value="Beta-prop_ELP1_2nd"/>
</dbReference>
<sequence>MRSLELIAASFDSLAPTTAASSSSQTRPSTAPSSTLCATTVDPATETKYAVLVADPENEQSEEGAFANLQVYRLASRPGQLPTRLTTLSTPPAPRSCVAPLVVSFKYLAEDDALVLVLANGEVEQIFLEGSNSAHGAAVRSENVGTFDAGIKAAEWSPDDELLAIVTGDDQLLTLTKTFEPLSESPLHTTSFGVDAPVSVGWGHKSTQFHGSLGKSAAAAAAKLDPLDAPILLSPKDDGRTRIAWRGDSAWFAVNSVETAPARSIPPPPSSGGDGVGVEERARLVRRIRIYSRLGEHSSTSEPIPGLEGSLAWVPSGEILASTQRRLGPSTKSSGTASGQESSTNEEEKEEEVQVVFFERNGLRRHEFKLREPRAKDVIVREMRWNAASDLLAVWIERAGAFDAPAQLKHEVQLWHRGNYYWYLKQTVSPRLSETADLIGFEWHPEKAMELELLTTDGVESYSLSWETFASHRAPPFDDGTVAVTDGAGTKLTPFRVQNVPPPMASLVLPSTRPLPALAPSHIAFASSSSSSAAAGALFFALVYPDSCLEVYSWKLPLKGNAQKNALAGLPTPVLLYAMQLDPNFESPHSLARQCAVSMVHGVPVVAVLRTLGGGEGDEVLLVEGNDAEREVRRVTVFERVGKILAEQARGEDSPAGEEEGTEAPKFVLETLRGEILEIPLDSQEDSALPSSTFSSLPEFCPHISTVLLPSGTTPSSSFRLPSLIGLSATGRLYSSSRLLASDATSFILTPDFVIYTTYSHEAKFLPLSSIASGSATAEHTESFARRAGIGGAGGDSSIKRAVERGSKIVTVVPSSTTLVLQMPRGNLETICPRPLVLRVVRSHLDNHRYRSAFLLCRRHRIDLNILHDHDPEAFKAHLSDFITQVKDVDHLNLFLSGLKDEDVTKTMYRPLVASVKDFDTSNKVNTICDLVREDLEKRDLFHYANTILTAHVRKRPPAYEDALNLLVELKAKDPERAEDAVKYIIFLSDANKLFDLALGMYDFPLVLMIAQQSQKDPREYLPFLRALRALPHHMQRHRIDDHLGRYASALRHITQAGDEHFDEALEYARQHRLFELALRAYEDDADKYQALLRAYAEDLFDRSKYFESAQMFRLGGEPEKAMVAYQRAHAWQELFTLALGAGQVNEDGLKDLAAEVAEDLVGKRRHAEAARVLLDYAKDVDAAIEALCEGHLHTEAVRTATLTARLDLIDSRIKDSTLELQNRLLEDCEELREQIEKQVDRLRELKDKQEQNPYFYFCIDDPVAAFENVEIAPDGMSDAGTAFTRYTVNPTTLASSTRKSSKTATSRRKAALKRVAGRKGTVYEEMYLLNSIKKAAETRLAELQGEAAAVLPVLLTLDSSEHRSAAFELQAAVTAFEAFLTSAVDRVWGPLEAQWRQEAAEDQRVRDTGDPALLMEWEQRPRPIEGEEETKRVERPKMAAVKWRIGLLSATDE</sequence>
<evidence type="ECO:0000259" key="9">
    <source>
        <dbReference type="Pfam" id="PF23797"/>
    </source>
</evidence>
<dbReference type="GO" id="GO:0033588">
    <property type="term" value="C:elongator holoenzyme complex"/>
    <property type="evidence" value="ECO:0007669"/>
    <property type="project" value="InterPro"/>
</dbReference>
<keyword evidence="6" id="KW-0175">Coiled coil</keyword>
<evidence type="ECO:0000259" key="12">
    <source>
        <dbReference type="Pfam" id="PF23936"/>
    </source>
</evidence>
<dbReference type="Pfam" id="PF04762">
    <property type="entry name" value="Beta-prop_ELP1_1st"/>
    <property type="match status" value="1"/>
</dbReference>
<accession>A0A9P6W4S8</accession>
<evidence type="ECO:0000256" key="7">
    <source>
        <dbReference type="SAM" id="MobiDB-lite"/>
    </source>
</evidence>
<comment type="subcellular location">
    <subcellularLocation>
        <location evidence="1">Cytoplasm</location>
    </subcellularLocation>
</comment>
<comment type="caution">
    <text evidence="13">The sequence shown here is derived from an EMBL/GenBank/DDBJ whole genome shotgun (WGS) entry which is preliminary data.</text>
</comment>
<feature type="domain" description="ELP1 N-terminal second beta-propeller" evidence="9">
    <location>
        <begin position="484"/>
        <end position="810"/>
    </location>
</feature>
<dbReference type="PANTHER" id="PTHR12747:SF0">
    <property type="entry name" value="ELONGATOR COMPLEX PROTEIN 1"/>
    <property type="match status" value="1"/>
</dbReference>
<feature type="coiled-coil region" evidence="6">
    <location>
        <begin position="1215"/>
        <end position="1253"/>
    </location>
</feature>
<dbReference type="Pfam" id="PF23936">
    <property type="entry name" value="HB_ELP1"/>
    <property type="match status" value="1"/>
</dbReference>
<evidence type="ECO:0000313" key="14">
    <source>
        <dbReference type="Proteomes" id="UP000777482"/>
    </source>
</evidence>
<dbReference type="PIRSF" id="PIRSF017233">
    <property type="entry name" value="IKAP"/>
    <property type="match status" value="1"/>
</dbReference>
<dbReference type="InterPro" id="IPR056167">
    <property type="entry name" value="A-sol_ELP1"/>
</dbReference>